<reference evidence="9 10" key="1">
    <citation type="submission" date="2022-06" db="EMBL/GenBank/DDBJ databases">
        <title>Halogeometricum sp. a new haloarchaeum isolate from saline soil.</title>
        <authorList>
            <person name="Strakova D."/>
            <person name="Galisteo C."/>
            <person name="Sanchez-Porro C."/>
            <person name="Ventosa A."/>
        </authorList>
    </citation>
    <scope>NUCLEOTIDE SEQUENCE [LARGE SCALE GENOMIC DNA]</scope>
    <source>
        <strain evidence="9 10">S1BR25-6</strain>
    </source>
</reference>
<comment type="caution">
    <text evidence="9">The sequence shown here is derived from an EMBL/GenBank/DDBJ whole genome shotgun (WGS) entry which is preliminary data.</text>
</comment>
<feature type="transmembrane region" description="Helical" evidence="8">
    <location>
        <begin position="162"/>
        <end position="182"/>
    </location>
</feature>
<feature type="transmembrane region" description="Helical" evidence="8">
    <location>
        <begin position="358"/>
        <end position="379"/>
    </location>
</feature>
<dbReference type="Pfam" id="PF01040">
    <property type="entry name" value="UbiA"/>
    <property type="match status" value="1"/>
</dbReference>
<dbReference type="InterPro" id="IPR017825">
    <property type="entry name" value="Lycopene_cyclase_dom"/>
</dbReference>
<dbReference type="InterPro" id="IPR000537">
    <property type="entry name" value="UbiA_prenyltransferase"/>
</dbReference>
<dbReference type="NCBIfam" id="TIGR03462">
    <property type="entry name" value="CarR_dom_SF"/>
    <property type="match status" value="1"/>
</dbReference>
<feature type="transmembrane region" description="Helical" evidence="8">
    <location>
        <begin position="234"/>
        <end position="253"/>
    </location>
</feature>
<keyword evidence="3 8" id="KW-0812">Transmembrane</keyword>
<comment type="subcellular location">
    <subcellularLocation>
        <location evidence="1">Cell membrane</location>
        <topology evidence="1">Multi-pass membrane protein</topology>
    </subcellularLocation>
</comment>
<evidence type="ECO:0000256" key="3">
    <source>
        <dbReference type="ARBA" id="ARBA00022692"/>
    </source>
</evidence>
<feature type="transmembrane region" description="Helical" evidence="8">
    <location>
        <begin position="265"/>
        <end position="283"/>
    </location>
</feature>
<feature type="transmembrane region" description="Helical" evidence="8">
    <location>
        <begin position="211"/>
        <end position="228"/>
    </location>
</feature>
<gene>
    <name evidence="9" type="ORF">NDI76_18245</name>
</gene>
<evidence type="ECO:0000256" key="1">
    <source>
        <dbReference type="ARBA" id="ARBA00004651"/>
    </source>
</evidence>
<sequence length="391" mass="41401">MGISRHGHGALAAGRALGSQVHPVFMLPPVAAAAFGAILAAEAHPVVLLAHLFAIFSSVYTAHVKDGYVDFHVRGEDDDHPLTAGGCRLALVAAGVVFAACLAVLWLFAGPLAALATLPAWVIGVLHAPQLDTNPVTTTAGYPLGIAVALFGGYYVQTLAVAAAPLAFAGVFFVLLCGVKVIDDSTDYDYDRSIDKRTVAVVLGRRRARRFAHALVGVALVATLWFAVDGLFPPSAVVAAALFGVVAAVSLDADPELATMLLVRGAYVFLAVLVVGVWFAPLTNAPLPDIGVLGPYTYLATEVVFGTVALALLVRAGREALWSAARTIAVLYPVAYLWDWYTLEVGVFDIVLRTGVDLFGIPLEEHLFMLVVPAFVLGLHETLRRADRRDE</sequence>
<dbReference type="RefSeq" id="WP_310925607.1">
    <property type="nucleotide sequence ID" value="NZ_JAMQOP010000004.1"/>
</dbReference>
<accession>A0ABU2GIN0</accession>
<evidence type="ECO:0000256" key="6">
    <source>
        <dbReference type="ARBA" id="ARBA00023136"/>
    </source>
</evidence>
<comment type="pathway">
    <text evidence="2">Carotenoid biosynthesis.</text>
</comment>
<keyword evidence="10" id="KW-1185">Reference proteome</keyword>
<keyword evidence="7" id="KW-0413">Isomerase</keyword>
<evidence type="ECO:0000256" key="4">
    <source>
        <dbReference type="ARBA" id="ARBA00022746"/>
    </source>
</evidence>
<organism evidence="9 10">
    <name type="scientific">Halogeometricum salsisoli</name>
    <dbReference type="NCBI Taxonomy" id="2950536"/>
    <lineage>
        <taxon>Archaea</taxon>
        <taxon>Methanobacteriati</taxon>
        <taxon>Methanobacteriota</taxon>
        <taxon>Stenosarchaea group</taxon>
        <taxon>Halobacteria</taxon>
        <taxon>Halobacteriales</taxon>
        <taxon>Haloferacaceae</taxon>
        <taxon>Halogeometricum</taxon>
    </lineage>
</organism>
<evidence type="ECO:0000313" key="10">
    <source>
        <dbReference type="Proteomes" id="UP001257060"/>
    </source>
</evidence>
<keyword evidence="5 8" id="KW-1133">Transmembrane helix</keyword>
<protein>
    <submittedName>
        <fullName evidence="9">Lycopene cyclase domain-containing protein</fullName>
    </submittedName>
</protein>
<evidence type="ECO:0000256" key="5">
    <source>
        <dbReference type="ARBA" id="ARBA00022989"/>
    </source>
</evidence>
<evidence type="ECO:0000256" key="2">
    <source>
        <dbReference type="ARBA" id="ARBA00004829"/>
    </source>
</evidence>
<keyword evidence="6 8" id="KW-0472">Membrane</keyword>
<evidence type="ECO:0000256" key="7">
    <source>
        <dbReference type="ARBA" id="ARBA00023235"/>
    </source>
</evidence>
<evidence type="ECO:0000256" key="8">
    <source>
        <dbReference type="SAM" id="Phobius"/>
    </source>
</evidence>
<keyword evidence="4" id="KW-0125">Carotenoid biosynthesis</keyword>
<proteinExistence type="predicted"/>
<name>A0ABU2GIN0_9EURY</name>
<feature type="transmembrane region" description="Helical" evidence="8">
    <location>
        <begin position="85"/>
        <end position="106"/>
    </location>
</feature>
<dbReference type="EMBL" id="JAMQOP010000004">
    <property type="protein sequence ID" value="MDS0300693.1"/>
    <property type="molecule type" value="Genomic_DNA"/>
</dbReference>
<feature type="transmembrane region" description="Helical" evidence="8">
    <location>
        <begin position="46"/>
        <end position="64"/>
    </location>
</feature>
<feature type="transmembrane region" description="Helical" evidence="8">
    <location>
        <begin position="295"/>
        <end position="313"/>
    </location>
</feature>
<feature type="transmembrane region" description="Helical" evidence="8">
    <location>
        <begin position="21"/>
        <end position="40"/>
    </location>
</feature>
<feature type="transmembrane region" description="Helical" evidence="8">
    <location>
        <begin position="320"/>
        <end position="338"/>
    </location>
</feature>
<dbReference type="Proteomes" id="UP001257060">
    <property type="component" value="Unassembled WGS sequence"/>
</dbReference>
<evidence type="ECO:0000313" key="9">
    <source>
        <dbReference type="EMBL" id="MDS0300693.1"/>
    </source>
</evidence>